<evidence type="ECO:0000313" key="1">
    <source>
        <dbReference type="EMBL" id="CAI0384321.1"/>
    </source>
</evidence>
<gene>
    <name evidence="1" type="ORF">LITE_LOCUS4355</name>
</gene>
<evidence type="ECO:0000313" key="2">
    <source>
        <dbReference type="Proteomes" id="UP001154282"/>
    </source>
</evidence>
<accession>A0AAV0HG73</accession>
<organism evidence="1 2">
    <name type="scientific">Linum tenue</name>
    <dbReference type="NCBI Taxonomy" id="586396"/>
    <lineage>
        <taxon>Eukaryota</taxon>
        <taxon>Viridiplantae</taxon>
        <taxon>Streptophyta</taxon>
        <taxon>Embryophyta</taxon>
        <taxon>Tracheophyta</taxon>
        <taxon>Spermatophyta</taxon>
        <taxon>Magnoliopsida</taxon>
        <taxon>eudicotyledons</taxon>
        <taxon>Gunneridae</taxon>
        <taxon>Pentapetalae</taxon>
        <taxon>rosids</taxon>
        <taxon>fabids</taxon>
        <taxon>Malpighiales</taxon>
        <taxon>Linaceae</taxon>
        <taxon>Linum</taxon>
    </lineage>
</organism>
<protein>
    <submittedName>
        <fullName evidence="1">Uncharacterized protein</fullName>
    </submittedName>
</protein>
<proteinExistence type="predicted"/>
<comment type="caution">
    <text evidence="1">The sequence shown here is derived from an EMBL/GenBank/DDBJ whole genome shotgun (WGS) entry which is preliminary data.</text>
</comment>
<dbReference type="Proteomes" id="UP001154282">
    <property type="component" value="Unassembled WGS sequence"/>
</dbReference>
<dbReference type="EMBL" id="CAMGYJ010000002">
    <property type="protein sequence ID" value="CAI0384321.1"/>
    <property type="molecule type" value="Genomic_DNA"/>
</dbReference>
<name>A0AAV0HG73_9ROSI</name>
<reference evidence="1" key="1">
    <citation type="submission" date="2022-08" db="EMBL/GenBank/DDBJ databases">
        <authorList>
            <person name="Gutierrez-Valencia J."/>
        </authorList>
    </citation>
    <scope>NUCLEOTIDE SEQUENCE</scope>
</reference>
<dbReference type="AlphaFoldDB" id="A0AAV0HG73"/>
<sequence length="32" mass="3378">MRAAKICLSITARLSPTADTALSLRTISSNSK</sequence>
<keyword evidence="2" id="KW-1185">Reference proteome</keyword>